<dbReference type="Pfam" id="PF24092">
    <property type="entry name" value="DUF7373_C"/>
    <property type="match status" value="1"/>
</dbReference>
<sequence length="422" mass="44655">MKSWQPAVRWMGIAAAAAVIAGCTTNGEATSVDAAGAAGSSSAADPSVDVAALDTGNYPTSPRPAFGTATQDDILQIEGQRMAQFIVVPFEIDPDLTNTKMPTMVITGQNNLKGVLSDRPATVPANKALVGGFVTTASTQSARDQSSINNMVVRYLTPADAKAAAEQMAAAMVGPGTTRTTLPGLPDTLVLRSDEGGSPKMIAFTAHNNYVLYQWLKTPPEKQAELEPTIRKAIGLQTTLIDQFPATPTKAEAAARGIPGRSLPVIDQNHVLIYALPYTDEEMRDAKKFVPGASVRAVYGPRGIAHMSSDPVTDYSVLTKVGSTANAVERSTVYRAETPEGATSIVDTFLASNRSKGWSDVASPAGLPNAKCQTISRNGVRYFCIVQKGRYVGSVSSDRPDDAHKQISAQYVILTKADQDAH</sequence>
<keyword evidence="5" id="KW-1185">Reference proteome</keyword>
<evidence type="ECO:0000313" key="4">
    <source>
        <dbReference type="EMBL" id="AZG46873.1"/>
    </source>
</evidence>
<name>A0A3G8JPH7_9ACTN</name>
<dbReference type="AlphaFoldDB" id="A0A3G8JPH7"/>
<evidence type="ECO:0000259" key="2">
    <source>
        <dbReference type="Pfam" id="PF24088"/>
    </source>
</evidence>
<proteinExistence type="predicted"/>
<feature type="chain" id="PRO_5038383967" description="PknH-like extracellular domain-containing protein" evidence="1">
    <location>
        <begin position="22"/>
        <end position="422"/>
    </location>
</feature>
<evidence type="ECO:0008006" key="6">
    <source>
        <dbReference type="Google" id="ProtNLM"/>
    </source>
</evidence>
<dbReference type="EMBL" id="CP033972">
    <property type="protein sequence ID" value="AZG46873.1"/>
    <property type="molecule type" value="Genomic_DNA"/>
</dbReference>
<dbReference type="PROSITE" id="PS51257">
    <property type="entry name" value="PROKAR_LIPOPROTEIN"/>
    <property type="match status" value="1"/>
</dbReference>
<feature type="signal peptide" evidence="1">
    <location>
        <begin position="1"/>
        <end position="21"/>
    </location>
</feature>
<organism evidence="4 5">
    <name type="scientific">Gordonia insulae</name>
    <dbReference type="NCBI Taxonomy" id="2420509"/>
    <lineage>
        <taxon>Bacteria</taxon>
        <taxon>Bacillati</taxon>
        <taxon>Actinomycetota</taxon>
        <taxon>Actinomycetes</taxon>
        <taxon>Mycobacteriales</taxon>
        <taxon>Gordoniaceae</taxon>
        <taxon>Gordonia</taxon>
    </lineage>
</organism>
<accession>A0A3G8JPH7</accession>
<dbReference type="Pfam" id="PF24088">
    <property type="entry name" value="DUF7373"/>
    <property type="match status" value="1"/>
</dbReference>
<dbReference type="InterPro" id="IPR055797">
    <property type="entry name" value="DUF7373"/>
</dbReference>
<dbReference type="OrthoDB" id="4398318at2"/>
<dbReference type="InterPro" id="IPR056463">
    <property type="entry name" value="DUF7373_C"/>
</dbReference>
<keyword evidence="1" id="KW-0732">Signal</keyword>
<evidence type="ECO:0000313" key="5">
    <source>
        <dbReference type="Proteomes" id="UP000271469"/>
    </source>
</evidence>
<feature type="domain" description="DUF7373" evidence="3">
    <location>
        <begin position="290"/>
        <end position="416"/>
    </location>
</feature>
<reference evidence="4 5" key="1">
    <citation type="submission" date="2018-11" db="EMBL/GenBank/DDBJ databases">
        <title>Gordonia insulae sp. nov., isolated from an island soil.</title>
        <authorList>
            <person name="Kim Y.S."/>
            <person name="Kim S.B."/>
        </authorList>
    </citation>
    <scope>NUCLEOTIDE SEQUENCE [LARGE SCALE GENOMIC DNA]</scope>
    <source>
        <strain evidence="4 5">MMS17-SY073</strain>
    </source>
</reference>
<protein>
    <recommendedName>
        <fullName evidence="6">PknH-like extracellular domain-containing protein</fullName>
    </recommendedName>
</protein>
<evidence type="ECO:0000256" key="1">
    <source>
        <dbReference type="SAM" id="SignalP"/>
    </source>
</evidence>
<dbReference type="RefSeq" id="WP_124709321.1">
    <property type="nucleotide sequence ID" value="NZ_CP033972.1"/>
</dbReference>
<dbReference type="KEGG" id="gom:D7316_03478"/>
<gene>
    <name evidence="4" type="ORF">D7316_03478</name>
</gene>
<evidence type="ECO:0000259" key="3">
    <source>
        <dbReference type="Pfam" id="PF24092"/>
    </source>
</evidence>
<dbReference type="Proteomes" id="UP000271469">
    <property type="component" value="Chromosome"/>
</dbReference>
<feature type="domain" description="DUF7373" evidence="2">
    <location>
        <begin position="68"/>
        <end position="252"/>
    </location>
</feature>